<feature type="repeat" description="ANK" evidence="7">
    <location>
        <begin position="699"/>
        <end position="731"/>
    </location>
</feature>
<comment type="subcellular location">
    <subcellularLocation>
        <location evidence="1">Membrane</location>
        <topology evidence="1">Multi-pass membrane protein</topology>
    </subcellularLocation>
</comment>
<dbReference type="InterPro" id="IPR036770">
    <property type="entry name" value="Ankyrin_rpt-contain_sf"/>
</dbReference>
<sequence length="1165" mass="129888">MASEPPLLPPSRQNSSTPALANSNQNYAFALLPGQSTSSPYPVNSSNQYAPQYYSAGTALPQSASVPYPSPYALPPQNAYSYPPASVAPPNGVSQYSSIPQPQNYHSGPPYTYGAPPQATPQQSTQYYPTVPMQAAPDAPWKPEQTALNRRPPQHTSKVDVVATVSIQDGDDPKSFSTAEALSRYTRMFPEAENDQGCRLFMYRPKCPTALLVTLFEHFDFPRYSLFPYGLFDDFEKTNRPDAGSCKCQKCAKGENCGHWALHHNLQLFLQQETLPPSTKQPKVEATSDTIIISSGYEEETFLLADWNLQIFRFRSRRVETIEFAYDALIYQNYENSTRLRSAPLDYLLSQLEVILKNWDAVLLSSSRFLDSFRFEVLQERLETDRNIVRNLVSAAQRWEEFRRVLQSQVVSLESLENIHADPRWTEGRDDYWEIMAVCRGYMQQFKAIDYRICTELINETDSLIQRVTNLISIDEGYRSREQNESIRRLSWITFIFLPLIFAAGIFGMNVDLFSNDPSWLYYLYTSSAVMCIAMGGYTLLRSRRRVARLLMIIVLAPLGVLILIWKLLSKMWAQRKEKNYKPVVDLENQEMGLKDEFTTVLKWAASSGRTDIIHKIFQDSKSDKTKTTASLSSGEAIMMAIKNGHVDAAKYLIESEYFEEYQDVDKATLLHWAAKHGQASVVEKLVSKGMSLNDKDINGRTPLDYALDSNDEDTINLLLKGGKQISRQDTVNIQTLHFSARTGDNGMIKQLHGKGSSLEARDGKGQTVIFHAVKGEQYATLKWLLENNANVHAVDKNGFTALHIAAQECDLEATKLLVEKGANVNGRSSERLTPLLCIGDSQGIDVFRYLHEKGADIEAADNDLDCISHKVARKGDSAMLLWKAAYDLGCNLTASGKRGNTPAHIAAESGSIAVLKHLVEKNINIRTSANIDGYTPLMMAAKAGKADAVRFFLENGCTHDIVDTNGTALVELAIRWGDPSVMQVLQDFGAKFDSVDPGSDKPHPVWYAIQEGQYSSVKQVLDNGLDPNYTHRGISLLQCAIEAGNTDVARLLMDAGANAGKADPHGWSPLHSAAFSGDVGALLLALGRAKDRSPKDEYGWTPLDVAAFYRHEELVNILDPKGEIKEFAWSRRSKQSSMGVIHYYMPPMEASAVTGYAEAISSAR</sequence>
<dbReference type="GO" id="GO:0005737">
    <property type="term" value="C:cytoplasm"/>
    <property type="evidence" value="ECO:0007669"/>
    <property type="project" value="TreeGrafter"/>
</dbReference>
<proteinExistence type="predicted"/>
<feature type="compositionally biased region" description="Polar residues" evidence="8">
    <location>
        <begin position="92"/>
        <end position="106"/>
    </location>
</feature>
<dbReference type="Pfam" id="PF12796">
    <property type="entry name" value="Ank_2"/>
    <property type="match status" value="4"/>
</dbReference>
<dbReference type="GO" id="GO:0046873">
    <property type="term" value="F:metal ion transmembrane transporter activity"/>
    <property type="evidence" value="ECO:0007669"/>
    <property type="project" value="InterPro"/>
</dbReference>
<feature type="repeat" description="ANK" evidence="7">
    <location>
        <begin position="1033"/>
        <end position="1065"/>
    </location>
</feature>
<keyword evidence="5 7" id="KW-0040">ANK repeat</keyword>
<dbReference type="Gene3D" id="1.25.40.20">
    <property type="entry name" value="Ankyrin repeat-containing domain"/>
    <property type="match status" value="3"/>
</dbReference>
<evidence type="ECO:0000256" key="8">
    <source>
        <dbReference type="SAM" id="MobiDB-lite"/>
    </source>
</evidence>
<dbReference type="Gene3D" id="1.20.58.340">
    <property type="entry name" value="Magnesium transport protein CorA, transmembrane region"/>
    <property type="match status" value="1"/>
</dbReference>
<protein>
    <submittedName>
        <fullName evidence="10">Uncharacterized protein</fullName>
    </submittedName>
</protein>
<dbReference type="PANTHER" id="PTHR24198">
    <property type="entry name" value="ANKYRIN REPEAT AND PROTEIN KINASE DOMAIN-CONTAINING PROTEIN"/>
    <property type="match status" value="1"/>
</dbReference>
<keyword evidence="6 9" id="KW-0472">Membrane</keyword>
<feature type="compositionally biased region" description="Polar residues" evidence="8">
    <location>
        <begin position="11"/>
        <end position="22"/>
    </location>
</feature>
<name>A0A9P6GQ17_9PLEO</name>
<dbReference type="InterPro" id="IPR045863">
    <property type="entry name" value="CorA_TM1_TM2"/>
</dbReference>
<keyword evidence="4 9" id="KW-1133">Transmembrane helix</keyword>
<dbReference type="PANTHER" id="PTHR24198:SF165">
    <property type="entry name" value="ANKYRIN REPEAT-CONTAINING PROTEIN-RELATED"/>
    <property type="match status" value="1"/>
</dbReference>
<evidence type="ECO:0000256" key="3">
    <source>
        <dbReference type="ARBA" id="ARBA00022737"/>
    </source>
</evidence>
<feature type="repeat" description="ANK" evidence="7">
    <location>
        <begin position="798"/>
        <end position="830"/>
    </location>
</feature>
<feature type="region of interest" description="Disordered" evidence="8">
    <location>
        <begin position="92"/>
        <end position="158"/>
    </location>
</feature>
<dbReference type="SMART" id="SM00248">
    <property type="entry name" value="ANK"/>
    <property type="match status" value="15"/>
</dbReference>
<comment type="caution">
    <text evidence="10">The sequence shown here is derived from an EMBL/GenBank/DDBJ whole genome shotgun (WGS) entry which is preliminary data.</text>
</comment>
<gene>
    <name evidence="10" type="ORF">PMIN01_01654</name>
</gene>
<evidence type="ECO:0000256" key="1">
    <source>
        <dbReference type="ARBA" id="ARBA00004141"/>
    </source>
</evidence>
<accession>A0A9P6GQ17</accession>
<feature type="compositionally biased region" description="Low complexity" evidence="8">
    <location>
        <begin position="115"/>
        <end position="130"/>
    </location>
</feature>
<keyword evidence="11" id="KW-1185">Reference proteome</keyword>
<evidence type="ECO:0000313" key="11">
    <source>
        <dbReference type="Proteomes" id="UP000756921"/>
    </source>
</evidence>
<feature type="repeat" description="ANK" evidence="7">
    <location>
        <begin position="765"/>
        <end position="797"/>
    </location>
</feature>
<keyword evidence="2 9" id="KW-0812">Transmembrane</keyword>
<feature type="transmembrane region" description="Helical" evidence="9">
    <location>
        <begin position="490"/>
        <end position="508"/>
    </location>
</feature>
<dbReference type="EMBL" id="WJXW01000002">
    <property type="protein sequence ID" value="KAF9739020.1"/>
    <property type="molecule type" value="Genomic_DNA"/>
</dbReference>
<feature type="repeat" description="ANK" evidence="7">
    <location>
        <begin position="666"/>
        <end position="698"/>
    </location>
</feature>
<dbReference type="InterPro" id="IPR002523">
    <property type="entry name" value="MgTranspt_CorA/ZnTranspt_ZntB"/>
</dbReference>
<feature type="region of interest" description="Disordered" evidence="8">
    <location>
        <begin position="1"/>
        <end position="22"/>
    </location>
</feature>
<dbReference type="Proteomes" id="UP000756921">
    <property type="component" value="Unassembled WGS sequence"/>
</dbReference>
<dbReference type="InterPro" id="IPR002110">
    <property type="entry name" value="Ankyrin_rpt"/>
</dbReference>
<evidence type="ECO:0000313" key="10">
    <source>
        <dbReference type="EMBL" id="KAF9739020.1"/>
    </source>
</evidence>
<feature type="transmembrane region" description="Helical" evidence="9">
    <location>
        <begin position="520"/>
        <end position="541"/>
    </location>
</feature>
<dbReference type="AlphaFoldDB" id="A0A9P6GQ17"/>
<feature type="transmembrane region" description="Helical" evidence="9">
    <location>
        <begin position="548"/>
        <end position="569"/>
    </location>
</feature>
<evidence type="ECO:0000256" key="9">
    <source>
        <dbReference type="SAM" id="Phobius"/>
    </source>
</evidence>
<feature type="repeat" description="ANK" evidence="7">
    <location>
        <begin position="933"/>
        <end position="965"/>
    </location>
</feature>
<evidence type="ECO:0000256" key="6">
    <source>
        <dbReference type="ARBA" id="ARBA00023136"/>
    </source>
</evidence>
<evidence type="ECO:0000256" key="2">
    <source>
        <dbReference type="ARBA" id="ARBA00022692"/>
    </source>
</evidence>
<evidence type="ECO:0000256" key="5">
    <source>
        <dbReference type="ARBA" id="ARBA00023043"/>
    </source>
</evidence>
<dbReference type="PROSITE" id="PS50088">
    <property type="entry name" value="ANK_REPEAT"/>
    <property type="match status" value="7"/>
</dbReference>
<dbReference type="Pfam" id="PF01544">
    <property type="entry name" value="CorA"/>
    <property type="match status" value="1"/>
</dbReference>
<dbReference type="Pfam" id="PF13606">
    <property type="entry name" value="Ank_3"/>
    <property type="match status" value="1"/>
</dbReference>
<organism evidence="10 11">
    <name type="scientific">Paraphaeosphaeria minitans</name>
    <dbReference type="NCBI Taxonomy" id="565426"/>
    <lineage>
        <taxon>Eukaryota</taxon>
        <taxon>Fungi</taxon>
        <taxon>Dikarya</taxon>
        <taxon>Ascomycota</taxon>
        <taxon>Pezizomycotina</taxon>
        <taxon>Dothideomycetes</taxon>
        <taxon>Pleosporomycetidae</taxon>
        <taxon>Pleosporales</taxon>
        <taxon>Massarineae</taxon>
        <taxon>Didymosphaeriaceae</taxon>
        <taxon>Paraphaeosphaeria</taxon>
    </lineage>
</organism>
<dbReference type="SUPFAM" id="SSF144083">
    <property type="entry name" value="Magnesium transport protein CorA, transmembrane region"/>
    <property type="match status" value="1"/>
</dbReference>
<dbReference type="GO" id="GO:0016020">
    <property type="term" value="C:membrane"/>
    <property type="evidence" value="ECO:0007669"/>
    <property type="project" value="UniProtKB-SubCell"/>
</dbReference>
<dbReference type="OrthoDB" id="3777207at2759"/>
<reference evidence="10" key="1">
    <citation type="journal article" date="2020" name="Mol. Plant Microbe Interact.">
        <title>Genome Sequence of the Biocontrol Agent Coniothyrium minitans strain Conio (IMI 134523).</title>
        <authorList>
            <person name="Patel D."/>
            <person name="Shittu T.A."/>
            <person name="Baroncelli R."/>
            <person name="Muthumeenakshi S."/>
            <person name="Osborne T.H."/>
            <person name="Janganan T.K."/>
            <person name="Sreenivasaprasad S."/>
        </authorList>
    </citation>
    <scope>NUCLEOTIDE SEQUENCE</scope>
    <source>
        <strain evidence="10">Conio</strain>
    </source>
</reference>
<dbReference type="SUPFAM" id="SSF48403">
    <property type="entry name" value="Ankyrin repeat"/>
    <property type="match status" value="3"/>
</dbReference>
<keyword evidence="3" id="KW-0677">Repeat</keyword>
<feature type="repeat" description="ANK" evidence="7">
    <location>
        <begin position="899"/>
        <end position="931"/>
    </location>
</feature>
<evidence type="ECO:0000256" key="7">
    <source>
        <dbReference type="PROSITE-ProRule" id="PRU00023"/>
    </source>
</evidence>
<dbReference type="PROSITE" id="PS50297">
    <property type="entry name" value="ANK_REP_REGION"/>
    <property type="match status" value="6"/>
</dbReference>
<evidence type="ECO:0000256" key="4">
    <source>
        <dbReference type="ARBA" id="ARBA00022989"/>
    </source>
</evidence>